<name>A0A9N9CGV7_9GLOM</name>
<dbReference type="EMBL" id="CAJVPV010006307">
    <property type="protein sequence ID" value="CAG8603082.1"/>
    <property type="molecule type" value="Genomic_DNA"/>
</dbReference>
<dbReference type="Proteomes" id="UP000789342">
    <property type="component" value="Unassembled WGS sequence"/>
</dbReference>
<gene>
    <name evidence="1" type="ORF">AMORRO_LOCUS7866</name>
</gene>
<protein>
    <submittedName>
        <fullName evidence="1">7034_t:CDS:1</fullName>
    </submittedName>
</protein>
<sequence length="111" mass="12422">MVFLIPIGISSFPAVVQNSYLRRLGNSLYLFTVPTVSTTQSTKNRISYSKYTDIMDMHSIEPSNDPLPRSSYVIIVNDGSWRTVNNSQSCSSAKDRSVLAMSIVIHFLKSE</sequence>
<dbReference type="AlphaFoldDB" id="A0A9N9CGV7"/>
<evidence type="ECO:0000313" key="2">
    <source>
        <dbReference type="Proteomes" id="UP000789342"/>
    </source>
</evidence>
<evidence type="ECO:0000313" key="1">
    <source>
        <dbReference type="EMBL" id="CAG8603082.1"/>
    </source>
</evidence>
<organism evidence="1 2">
    <name type="scientific">Acaulospora morrowiae</name>
    <dbReference type="NCBI Taxonomy" id="94023"/>
    <lineage>
        <taxon>Eukaryota</taxon>
        <taxon>Fungi</taxon>
        <taxon>Fungi incertae sedis</taxon>
        <taxon>Mucoromycota</taxon>
        <taxon>Glomeromycotina</taxon>
        <taxon>Glomeromycetes</taxon>
        <taxon>Diversisporales</taxon>
        <taxon>Acaulosporaceae</taxon>
        <taxon>Acaulospora</taxon>
    </lineage>
</organism>
<comment type="caution">
    <text evidence="1">The sequence shown here is derived from an EMBL/GenBank/DDBJ whole genome shotgun (WGS) entry which is preliminary data.</text>
</comment>
<keyword evidence="2" id="KW-1185">Reference proteome</keyword>
<reference evidence="1" key="1">
    <citation type="submission" date="2021-06" db="EMBL/GenBank/DDBJ databases">
        <authorList>
            <person name="Kallberg Y."/>
            <person name="Tangrot J."/>
            <person name="Rosling A."/>
        </authorList>
    </citation>
    <scope>NUCLEOTIDE SEQUENCE</scope>
    <source>
        <strain evidence="1">CL551</strain>
    </source>
</reference>
<accession>A0A9N9CGV7</accession>
<proteinExistence type="predicted"/>